<evidence type="ECO:0000256" key="1">
    <source>
        <dbReference type="SAM" id="MobiDB-lite"/>
    </source>
</evidence>
<dbReference type="Gene3D" id="2.60.120.260">
    <property type="entry name" value="Galactose-binding domain-like"/>
    <property type="match status" value="1"/>
</dbReference>
<evidence type="ECO:0000313" key="2">
    <source>
        <dbReference type="EMBL" id="QDH91763.1"/>
    </source>
</evidence>
<sequence length="1282" mass="141878">MTTYHNGLYWDFHWPLALRELLEEAIGRNKSSPNTPTVNSEPSVRQWLSQPRPNDDPTTDVISINFKLLLSVSEITFEALRVPVRIEVWYQDRLNNWRQALDRNHIPVGLTLTSSSSRDAWYKYHTTLTPIVAKSVQVRFTRVPDPAMGTAPYSVGLRNTLLRRNVYDRNDGRMPFEDEQDALGNVVAKYIKDWDAPKAIDDNAMTFWRSAPQPDHQAVVNLHLQTRNFDGSPQFIDTLAIDPVYTGQNLNIYYSNDETVGTRKLSPITLPPDEDVNTEWRSGRGRWDISTGPGGTSSYQFPLAIGHLVYDDVWIGMEWTPDFSAEEGPAGNPVLLAVTPGTDQQGQYAPKITYDSGAAEVVLTLSDGTDSKEYRVALSPLFVAGDPLRIVVGWRYEPDTVFISVRRRNGVELARLEDTDPDLPAYVTLDGSVGFSNFRGLFTSHIIKLEDYTEGAEDYLTNPSVYVSPDPVVPDNTGAIPSTTLDNAVYAVDWTLQTHGSGGTDESHYNEKTWTPIWRDYTTAKGKLYFPQAISMKYLKLEFTNLTEEPYPVYDVGVQSTYRVYPVSVQQTATQRHPGLLGVGLGVLELGAQLLLGAVGVGGVNWLNPSSVSKAVDAIFGQTVSPVTVTTGTPITYSELPASPTSDLIDTTRTEAANPYIYRRGSTDPAALAGNSLIELAGQWGQAIGHTSSVIANAIGDSFTPLVNYVRNPTALPVQGQDWWLFPGGTLALPAAIMNGLTAATQVVLGRKPTTETRIRFTTTSVHRYDTRTVTRDAALAYFAGVREVRALSTTYIAEQDPPAFEFSVYDPAKWVLTNVAQLDTGPITTAGKVYAVKNPGFDLDLTNWIVDPDQGWTRDGTQGRWHWGSLSVQADGTEKFAHSSLIDVTPGEPVTFSCWVRWTDLEAEDGEPVIVLGGTTFLDGEEVADVEIATIEFEDYTEHAYSFDPDEELEEEEEPTLSWVRLTGTWTPPDGVDQVRLRPSVTEHMAAGQAWFDTFGGVSAVDVTATAYKNFITTSTFSKVRCNFRDSGLVRSDAMWARADPNNTNIDNLKLAYYVTTIPDGMPSGTWADNFGTWADDQITWGSPRALVEISIDPNRIFDGRRALKMRRVSGAGEAGIKMVQQTNFVADALVRPCVVFYKPLANTNQITLRIRRVSDGVYIHEETIAKPAVGYWYTHEGQFVEVPPGDDQVYTLEVTTTGDAEDELYINDAYCELAHIRYFMRLGGAGEFLHDVTPLRYADSAQVVTTTPVNEVTVQAAILSPKAFAYSCDVLPAYLK</sequence>
<dbReference type="GeneID" id="64767009"/>
<protein>
    <submittedName>
        <fullName evidence="2">Minor tail protein</fullName>
    </submittedName>
</protein>
<name>A0A514DDR4_9CAUD</name>
<dbReference type="KEGG" id="vg:64767009"/>
<accession>A0A514DDR4</accession>
<dbReference type="Proteomes" id="UP000316777">
    <property type="component" value="Segment"/>
</dbReference>
<feature type="region of interest" description="Disordered" evidence="1">
    <location>
        <begin position="28"/>
        <end position="56"/>
    </location>
</feature>
<organism evidence="2 3">
    <name type="scientific">Mycobacterium phage Phrappuccino</name>
    <dbReference type="NCBI Taxonomy" id="2591223"/>
    <lineage>
        <taxon>Viruses</taxon>
        <taxon>Duplodnaviria</taxon>
        <taxon>Heunggongvirae</taxon>
        <taxon>Uroviricota</taxon>
        <taxon>Caudoviricetes</taxon>
        <taxon>Phrappuccinovirus</taxon>
        <taxon>Phrappuccinovirus phrappuccino</taxon>
        <taxon>Phreappuccinovirus Phrappuccino</taxon>
    </lineage>
</organism>
<reference evidence="2 3" key="1">
    <citation type="submission" date="2019-05" db="EMBL/GenBank/DDBJ databases">
        <authorList>
            <person name="Pope W.H."/>
            <person name="Garlena R.A."/>
            <person name="Russell D.A."/>
            <person name="Jacobs-Sera D."/>
            <person name="Hatfull G.F."/>
        </authorList>
    </citation>
    <scope>NUCLEOTIDE SEQUENCE [LARGE SCALE GENOMIC DNA]</scope>
</reference>
<feature type="compositionally biased region" description="Polar residues" evidence="1">
    <location>
        <begin position="29"/>
        <end position="52"/>
    </location>
</feature>
<dbReference type="RefSeq" id="YP_010059777.1">
    <property type="nucleotide sequence ID" value="NC_054727.1"/>
</dbReference>
<keyword evidence="3" id="KW-1185">Reference proteome</keyword>
<gene>
    <name evidence="2" type="primary">88</name>
    <name evidence="2" type="ORF">SEA_PHRAPPUCCINO_88</name>
</gene>
<evidence type="ECO:0000313" key="3">
    <source>
        <dbReference type="Proteomes" id="UP000316777"/>
    </source>
</evidence>
<proteinExistence type="predicted"/>
<dbReference type="EMBL" id="MK937592">
    <property type="protein sequence ID" value="QDH91763.1"/>
    <property type="molecule type" value="Genomic_DNA"/>
</dbReference>